<accession>A0AAW1H2U3</accession>
<name>A0AAW1H2U3_SAPOF</name>
<feature type="region of interest" description="Disordered" evidence="2">
    <location>
        <begin position="87"/>
        <end position="111"/>
    </location>
</feature>
<dbReference type="PANTHER" id="PTHR31344">
    <property type="entry name" value="NUCLEAR PORE COMPLEX PROTEIN NUP205"/>
    <property type="match status" value="1"/>
</dbReference>
<feature type="coiled-coil region" evidence="1">
    <location>
        <begin position="242"/>
        <end position="272"/>
    </location>
</feature>
<comment type="caution">
    <text evidence="3">The sequence shown here is derived from an EMBL/GenBank/DDBJ whole genome shotgun (WGS) entry which is preliminary data.</text>
</comment>
<keyword evidence="4" id="KW-1185">Reference proteome</keyword>
<dbReference type="Proteomes" id="UP001443914">
    <property type="component" value="Unassembled WGS sequence"/>
</dbReference>
<protein>
    <recommendedName>
        <fullName evidence="5">Dilute domain-containing protein</fullName>
    </recommendedName>
</protein>
<evidence type="ECO:0008006" key="5">
    <source>
        <dbReference type="Google" id="ProtNLM"/>
    </source>
</evidence>
<reference evidence="3" key="1">
    <citation type="submission" date="2024-03" db="EMBL/GenBank/DDBJ databases">
        <title>WGS assembly of Saponaria officinalis var. Norfolk2.</title>
        <authorList>
            <person name="Jenkins J."/>
            <person name="Shu S."/>
            <person name="Grimwood J."/>
            <person name="Barry K."/>
            <person name="Goodstein D."/>
            <person name="Schmutz J."/>
            <person name="Leebens-Mack J."/>
            <person name="Osbourn A."/>
        </authorList>
    </citation>
    <scope>NUCLEOTIDE SEQUENCE [LARGE SCALE GENOMIC DNA]</scope>
    <source>
        <strain evidence="3">JIC</strain>
    </source>
</reference>
<evidence type="ECO:0000256" key="2">
    <source>
        <dbReference type="SAM" id="MobiDB-lite"/>
    </source>
</evidence>
<feature type="compositionally biased region" description="Basic and acidic residues" evidence="2">
    <location>
        <begin position="27"/>
        <end position="50"/>
    </location>
</feature>
<dbReference type="AlphaFoldDB" id="A0AAW1H2U3"/>
<evidence type="ECO:0000313" key="3">
    <source>
        <dbReference type="EMBL" id="KAK9671527.1"/>
    </source>
</evidence>
<organism evidence="3 4">
    <name type="scientific">Saponaria officinalis</name>
    <name type="common">Common soapwort</name>
    <name type="synonym">Lychnis saponaria</name>
    <dbReference type="NCBI Taxonomy" id="3572"/>
    <lineage>
        <taxon>Eukaryota</taxon>
        <taxon>Viridiplantae</taxon>
        <taxon>Streptophyta</taxon>
        <taxon>Embryophyta</taxon>
        <taxon>Tracheophyta</taxon>
        <taxon>Spermatophyta</taxon>
        <taxon>Magnoliopsida</taxon>
        <taxon>eudicotyledons</taxon>
        <taxon>Gunneridae</taxon>
        <taxon>Pentapetalae</taxon>
        <taxon>Caryophyllales</taxon>
        <taxon>Caryophyllaceae</taxon>
        <taxon>Caryophylleae</taxon>
        <taxon>Saponaria</taxon>
    </lineage>
</organism>
<evidence type="ECO:0000256" key="1">
    <source>
        <dbReference type="SAM" id="Coils"/>
    </source>
</evidence>
<keyword evidence="1" id="KW-0175">Coiled coil</keyword>
<evidence type="ECO:0000313" key="4">
    <source>
        <dbReference type="Proteomes" id="UP001443914"/>
    </source>
</evidence>
<dbReference type="InterPro" id="IPR021827">
    <property type="entry name" value="Nup186/Nup192/Nup205"/>
</dbReference>
<dbReference type="GO" id="GO:0005643">
    <property type="term" value="C:nuclear pore"/>
    <property type="evidence" value="ECO:0007669"/>
    <property type="project" value="InterPro"/>
</dbReference>
<feature type="region of interest" description="Disordered" evidence="2">
    <location>
        <begin position="151"/>
        <end position="184"/>
    </location>
</feature>
<proteinExistence type="predicted"/>
<dbReference type="PANTHER" id="PTHR31344:SF11">
    <property type="entry name" value="NUCLEOLAR PROTEIN GAR2-LIKE PROTEIN"/>
    <property type="match status" value="1"/>
</dbReference>
<dbReference type="EMBL" id="JBDFQZ010000012">
    <property type="protein sequence ID" value="KAK9671527.1"/>
    <property type="molecule type" value="Genomic_DNA"/>
</dbReference>
<gene>
    <name evidence="3" type="ORF">RND81_12G036500</name>
</gene>
<feature type="region of interest" description="Disordered" evidence="2">
    <location>
        <begin position="1"/>
        <end position="69"/>
    </location>
</feature>
<feature type="region of interest" description="Disordered" evidence="2">
    <location>
        <begin position="216"/>
        <end position="239"/>
    </location>
</feature>
<sequence length="751" mass="84207">MKATMRESEKKKVQNNSQTIIRPVRTPRKESQSTGEEHSRRSLKANEIHSRASRFRPASLRLENDARVRRDSADVYENVAVHYVDDSDRSGVKVRGHETAAGNSQQSNVDDFDYDWLRDSSSSQGDSVSVTADDEKIEIRSGGFRKMLKKGLSEVTSRASRTKGDHERNKSGVRRSNSATLKKPLNSDDFRVAAQGVSYDSNTKVYPSLDEDVFEDASNEENGTQSDDETVATDDNEKEKESLVLKQKLEIMENRIEKLEEELQEVAALEIALYSIIPEHGSSSHKVHTPARRLSRLYMHVCKHWTRNKSAKIAKNTVSGLMLITRTCGNDVTRLTFWLSNTVTLREIISQAFGISCQTSSESVGNALSLKSQGHSGSKQVKKTNQLFEDWEETSTFTSALEKIESWIFSRVVESVWWQALTPNMNISKSSDAALSDPKQGIFSIKLWIDAFQTAFQKLCPVRAAGSECGCLPVFSKMVIEQCLARLDVAMFNAILRESSSHIPTDPVSDPMVDSRVLPIPAGEFNFGSGALLKNAVGNWCRWFEDTVKDDRRLKNQDSEDDDDHRDVKDRPNSFRLLNELSDLLMLPKDLLMDKSVRDEVCPSISVDVIKRILCYFTPDEFCADLVPEEVLEALNDESFVERRFAGESSRSFPYAAGPVIYFPPSARDVSEKVGAEGEKPRLDRNVSMVQNKGYTSDEELDGLDFPLTSLIEPASPCAALVSGKSSLKNKEPTAYGGNVRYELLREVWSL</sequence>
<feature type="compositionally biased region" description="Basic and acidic residues" evidence="2">
    <location>
        <begin position="87"/>
        <end position="98"/>
    </location>
</feature>
<feature type="compositionally biased region" description="Basic and acidic residues" evidence="2">
    <location>
        <begin position="1"/>
        <end position="12"/>
    </location>
</feature>